<dbReference type="SUPFAM" id="SSF51230">
    <property type="entry name" value="Single hybrid motif"/>
    <property type="match status" value="1"/>
</dbReference>
<protein>
    <recommendedName>
        <fullName evidence="3 9">Biotin carboxyl carrier protein of acetyl-CoA carboxylase</fullName>
    </recommendedName>
</protein>
<dbReference type="InterPro" id="IPR011053">
    <property type="entry name" value="Single_hybrid_motif"/>
</dbReference>
<dbReference type="OrthoDB" id="9811735at2"/>
<proteinExistence type="predicted"/>
<evidence type="ECO:0000256" key="10">
    <source>
        <dbReference type="SAM" id="MobiDB-lite"/>
    </source>
</evidence>
<dbReference type="FunFam" id="2.40.50.100:FF:000003">
    <property type="entry name" value="Acetyl-CoA carboxylase biotin carboxyl carrier protein"/>
    <property type="match status" value="1"/>
</dbReference>
<dbReference type="Proteomes" id="UP000249524">
    <property type="component" value="Unassembled WGS sequence"/>
</dbReference>
<evidence type="ECO:0000256" key="7">
    <source>
        <dbReference type="ARBA" id="ARBA00023160"/>
    </source>
</evidence>
<evidence type="ECO:0000256" key="2">
    <source>
        <dbReference type="ARBA" id="ARBA00005194"/>
    </source>
</evidence>
<dbReference type="PANTHER" id="PTHR45266:SF3">
    <property type="entry name" value="OXALOACETATE DECARBOXYLASE ALPHA CHAIN"/>
    <property type="match status" value="1"/>
</dbReference>
<dbReference type="GO" id="GO:0009317">
    <property type="term" value="C:acetyl-CoA carboxylase complex"/>
    <property type="evidence" value="ECO:0007669"/>
    <property type="project" value="InterPro"/>
</dbReference>
<evidence type="ECO:0000256" key="1">
    <source>
        <dbReference type="ARBA" id="ARBA00003761"/>
    </source>
</evidence>
<dbReference type="InterPro" id="IPR001882">
    <property type="entry name" value="Biotin_BS"/>
</dbReference>
<keyword evidence="8 9" id="KW-0092">Biotin</keyword>
<keyword evidence="4 9" id="KW-0444">Lipid biosynthesis</keyword>
<reference evidence="12 13" key="1">
    <citation type="submission" date="2018-05" db="EMBL/GenBank/DDBJ databases">
        <authorList>
            <person name="Lanie J.A."/>
            <person name="Ng W.-L."/>
            <person name="Kazmierczak K.M."/>
            <person name="Andrzejewski T.M."/>
            <person name="Davidsen T.M."/>
            <person name="Wayne K.J."/>
            <person name="Tettelin H."/>
            <person name="Glass J.I."/>
            <person name="Rusch D."/>
            <person name="Podicherti R."/>
            <person name="Tsui H.-C.T."/>
            <person name="Winkler M.E."/>
        </authorList>
    </citation>
    <scope>NUCLEOTIDE SEQUENCE [LARGE SCALE GENOMIC DNA]</scope>
    <source>
        <strain evidence="12 13">BUT-10</strain>
    </source>
</reference>
<sequence length="163" mass="16677">MPTSSKAPADPFDARLVRKLADILTETGLSEIEVEQGELKIRVAKTLTAAPVQHVVAAPAPVAAPAAPASAPTAAPAADAAPARAAGDEVKSPMVGTVYLQPNPGAPAFVKVGDTVEAGQTMFIVEAMKTMNPIPAPRGGKIVQILVEDAQPVEFGEPLAIIE</sequence>
<dbReference type="GO" id="GO:0003989">
    <property type="term" value="F:acetyl-CoA carboxylase activity"/>
    <property type="evidence" value="ECO:0007669"/>
    <property type="project" value="InterPro"/>
</dbReference>
<dbReference type="PROSITE" id="PS50968">
    <property type="entry name" value="BIOTINYL_LIPOYL"/>
    <property type="match status" value="1"/>
</dbReference>
<evidence type="ECO:0000313" key="12">
    <source>
        <dbReference type="EMBL" id="RAK69075.1"/>
    </source>
</evidence>
<evidence type="ECO:0000256" key="4">
    <source>
        <dbReference type="ARBA" id="ARBA00022516"/>
    </source>
</evidence>
<comment type="pathway">
    <text evidence="2 9">Lipid metabolism; fatty acid biosynthesis.</text>
</comment>
<keyword evidence="5 9" id="KW-0276">Fatty acid metabolism</keyword>
<dbReference type="InterPro" id="IPR000089">
    <property type="entry name" value="Biotin_lipoyl"/>
</dbReference>
<dbReference type="PRINTS" id="PR01071">
    <property type="entry name" value="ACOABIOTINCC"/>
</dbReference>
<dbReference type="RefSeq" id="WP_111274566.1">
    <property type="nucleotide sequence ID" value="NZ_QFYS01000001.1"/>
</dbReference>
<evidence type="ECO:0000256" key="6">
    <source>
        <dbReference type="ARBA" id="ARBA00023098"/>
    </source>
</evidence>
<evidence type="ECO:0000256" key="5">
    <source>
        <dbReference type="ARBA" id="ARBA00022832"/>
    </source>
</evidence>
<keyword evidence="6 9" id="KW-0443">Lipid metabolism</keyword>
<dbReference type="Pfam" id="PF00364">
    <property type="entry name" value="Biotin_lipoyl"/>
    <property type="match status" value="1"/>
</dbReference>
<organism evidence="12 13">
    <name type="scientific">Phenylobacterium kunshanense</name>
    <dbReference type="NCBI Taxonomy" id="1445034"/>
    <lineage>
        <taxon>Bacteria</taxon>
        <taxon>Pseudomonadati</taxon>
        <taxon>Pseudomonadota</taxon>
        <taxon>Alphaproteobacteria</taxon>
        <taxon>Caulobacterales</taxon>
        <taxon>Caulobacteraceae</taxon>
        <taxon>Phenylobacterium</taxon>
    </lineage>
</organism>
<evidence type="ECO:0000256" key="8">
    <source>
        <dbReference type="ARBA" id="ARBA00023267"/>
    </source>
</evidence>
<dbReference type="AlphaFoldDB" id="A0A328BQW2"/>
<comment type="function">
    <text evidence="1 9">This protein is a component of the acetyl coenzyme A carboxylase complex; first, biotin carboxylase catalyzes the carboxylation of the carrier protein and then the transcarboxylase transfers the carboxyl group to form malonyl-CoA.</text>
</comment>
<gene>
    <name evidence="12" type="primary">accB</name>
    <name evidence="12" type="ORF">DJ019_03455</name>
</gene>
<dbReference type="Gene3D" id="2.40.50.100">
    <property type="match status" value="1"/>
</dbReference>
<evidence type="ECO:0000256" key="3">
    <source>
        <dbReference type="ARBA" id="ARBA00017562"/>
    </source>
</evidence>
<name>A0A328BQW2_9CAUL</name>
<dbReference type="PROSITE" id="PS00188">
    <property type="entry name" value="BIOTIN"/>
    <property type="match status" value="1"/>
</dbReference>
<dbReference type="InterPro" id="IPR001249">
    <property type="entry name" value="AcCoA_biotinCC"/>
</dbReference>
<accession>A0A328BQW2</accession>
<keyword evidence="7 9" id="KW-0275">Fatty acid biosynthesis</keyword>
<dbReference type="CDD" id="cd06850">
    <property type="entry name" value="biotinyl_domain"/>
    <property type="match status" value="1"/>
</dbReference>
<evidence type="ECO:0000313" key="13">
    <source>
        <dbReference type="Proteomes" id="UP000249524"/>
    </source>
</evidence>
<evidence type="ECO:0000259" key="11">
    <source>
        <dbReference type="PROSITE" id="PS50968"/>
    </source>
</evidence>
<dbReference type="InterPro" id="IPR050709">
    <property type="entry name" value="Biotin_Carboxyl_Carrier/Decarb"/>
</dbReference>
<feature type="region of interest" description="Disordered" evidence="10">
    <location>
        <begin position="66"/>
        <end position="85"/>
    </location>
</feature>
<dbReference type="UniPathway" id="UPA00094"/>
<feature type="domain" description="Lipoyl-binding" evidence="11">
    <location>
        <begin position="87"/>
        <end position="163"/>
    </location>
</feature>
<dbReference type="PANTHER" id="PTHR45266">
    <property type="entry name" value="OXALOACETATE DECARBOXYLASE ALPHA CHAIN"/>
    <property type="match status" value="1"/>
</dbReference>
<dbReference type="EMBL" id="QFYS01000001">
    <property type="protein sequence ID" value="RAK69075.1"/>
    <property type="molecule type" value="Genomic_DNA"/>
</dbReference>
<comment type="caution">
    <text evidence="12">The sequence shown here is derived from an EMBL/GenBank/DDBJ whole genome shotgun (WGS) entry which is preliminary data.</text>
</comment>
<evidence type="ECO:0000256" key="9">
    <source>
        <dbReference type="RuleBase" id="RU364072"/>
    </source>
</evidence>
<dbReference type="NCBIfam" id="TIGR00531">
    <property type="entry name" value="BCCP"/>
    <property type="match status" value="1"/>
</dbReference>
<keyword evidence="13" id="KW-1185">Reference proteome</keyword>
<dbReference type="GO" id="GO:0006633">
    <property type="term" value="P:fatty acid biosynthetic process"/>
    <property type="evidence" value="ECO:0007669"/>
    <property type="project" value="UniProtKB-UniPathway"/>
</dbReference>